<keyword evidence="2" id="KW-0805">Transcription regulation</keyword>
<dbReference type="InterPro" id="IPR005119">
    <property type="entry name" value="LysR_subst-bd"/>
</dbReference>
<dbReference type="PROSITE" id="PS50931">
    <property type="entry name" value="HTH_LYSR"/>
    <property type="match status" value="1"/>
</dbReference>
<name>A0ABU9BIK6_9BURK</name>
<dbReference type="CDD" id="cd08462">
    <property type="entry name" value="PBP2_NodD"/>
    <property type="match status" value="1"/>
</dbReference>
<keyword evidence="4" id="KW-0804">Transcription</keyword>
<dbReference type="PANTHER" id="PTHR30118:SF6">
    <property type="entry name" value="HTH-TYPE TRANSCRIPTIONAL REGULATOR LEUO"/>
    <property type="match status" value="1"/>
</dbReference>
<dbReference type="Pfam" id="PF00126">
    <property type="entry name" value="HTH_1"/>
    <property type="match status" value="1"/>
</dbReference>
<dbReference type="Pfam" id="PF03466">
    <property type="entry name" value="LysR_substrate"/>
    <property type="match status" value="1"/>
</dbReference>
<evidence type="ECO:0000256" key="3">
    <source>
        <dbReference type="ARBA" id="ARBA00023125"/>
    </source>
</evidence>
<evidence type="ECO:0000256" key="4">
    <source>
        <dbReference type="ARBA" id="ARBA00023163"/>
    </source>
</evidence>
<gene>
    <name evidence="6" type="ORF">AACH06_03095</name>
</gene>
<dbReference type="InterPro" id="IPR036388">
    <property type="entry name" value="WH-like_DNA-bd_sf"/>
</dbReference>
<dbReference type="InterPro" id="IPR036390">
    <property type="entry name" value="WH_DNA-bd_sf"/>
</dbReference>
<evidence type="ECO:0000313" key="6">
    <source>
        <dbReference type="EMBL" id="MEK8029797.1"/>
    </source>
</evidence>
<dbReference type="EMBL" id="JBBUTG010000001">
    <property type="protein sequence ID" value="MEK8029797.1"/>
    <property type="molecule type" value="Genomic_DNA"/>
</dbReference>
<keyword evidence="3" id="KW-0238">DNA-binding</keyword>
<dbReference type="Proteomes" id="UP001371218">
    <property type="component" value="Unassembled WGS sequence"/>
</dbReference>
<dbReference type="SUPFAM" id="SSF53850">
    <property type="entry name" value="Periplasmic binding protein-like II"/>
    <property type="match status" value="1"/>
</dbReference>
<evidence type="ECO:0000259" key="5">
    <source>
        <dbReference type="PROSITE" id="PS50931"/>
    </source>
</evidence>
<comment type="caution">
    <text evidence="6">The sequence shown here is derived from an EMBL/GenBank/DDBJ whole genome shotgun (WGS) entry which is preliminary data.</text>
</comment>
<comment type="similarity">
    <text evidence="1">Belongs to the LysR transcriptional regulatory family.</text>
</comment>
<dbReference type="Gene3D" id="1.10.10.10">
    <property type="entry name" value="Winged helix-like DNA-binding domain superfamily/Winged helix DNA-binding domain"/>
    <property type="match status" value="1"/>
</dbReference>
<protein>
    <submittedName>
        <fullName evidence="6">LysR family transcriptional regulator</fullName>
    </submittedName>
</protein>
<dbReference type="SUPFAM" id="SSF46785">
    <property type="entry name" value="Winged helix' DNA-binding domain"/>
    <property type="match status" value="1"/>
</dbReference>
<dbReference type="PANTHER" id="PTHR30118">
    <property type="entry name" value="HTH-TYPE TRANSCRIPTIONAL REGULATOR LEUO-RELATED"/>
    <property type="match status" value="1"/>
</dbReference>
<keyword evidence="7" id="KW-1185">Reference proteome</keyword>
<dbReference type="InterPro" id="IPR000847">
    <property type="entry name" value="LysR_HTH_N"/>
</dbReference>
<proteinExistence type="inferred from homology"/>
<dbReference type="InterPro" id="IPR050389">
    <property type="entry name" value="LysR-type_TF"/>
</dbReference>
<dbReference type="Gene3D" id="3.40.190.10">
    <property type="entry name" value="Periplasmic binding protein-like II"/>
    <property type="match status" value="2"/>
</dbReference>
<dbReference type="RefSeq" id="WP_341424131.1">
    <property type="nucleotide sequence ID" value="NZ_JBBUTG010000001.1"/>
</dbReference>
<feature type="domain" description="HTH lysR-type" evidence="5">
    <location>
        <begin position="6"/>
        <end position="63"/>
    </location>
</feature>
<evidence type="ECO:0000256" key="1">
    <source>
        <dbReference type="ARBA" id="ARBA00009437"/>
    </source>
</evidence>
<accession>A0ABU9BIK6</accession>
<sequence length="315" mass="35418">MRFNRLDLNLLIALDALLTERSITRAAERLNLTPSAVSSALSRLRDYFEDELLVQVGRKMEPTPRAEGLHDAVRDVLVRIDSAIAIQPEFDPAATDRTFRIFMSDYTQMVLMPHVLALAAAQRCTARFELLPQVTNPQRNLERGEADLLIIPRGFLSPDHPDEVLYDEGFDCVLWRHSALARGDFGFDQYAGAAHVVMQPQGGSGESFEAWFVKRYGISRRVAVTTYGFASLPALVQGTEYVATVHSRLARLFARAWPLALRPPPFPLEHMQQAMQWHKYRTHDPGLSWLRELLRRAVVRMDAESLPGVAGSAPG</sequence>
<evidence type="ECO:0000256" key="2">
    <source>
        <dbReference type="ARBA" id="ARBA00023015"/>
    </source>
</evidence>
<reference evidence="6 7" key="1">
    <citation type="submission" date="2024-04" db="EMBL/GenBank/DDBJ databases">
        <title>Novel species of the genus Ideonella isolated from streams.</title>
        <authorList>
            <person name="Lu H."/>
        </authorList>
    </citation>
    <scope>NUCLEOTIDE SEQUENCE [LARGE SCALE GENOMIC DNA]</scope>
    <source>
        <strain evidence="6 7">DXS29W</strain>
    </source>
</reference>
<dbReference type="InterPro" id="IPR037416">
    <property type="entry name" value="NodD_PBP2"/>
</dbReference>
<evidence type="ECO:0000313" key="7">
    <source>
        <dbReference type="Proteomes" id="UP001371218"/>
    </source>
</evidence>
<organism evidence="6 7">
    <name type="scientific">Ideonella lacteola</name>
    <dbReference type="NCBI Taxonomy" id="2984193"/>
    <lineage>
        <taxon>Bacteria</taxon>
        <taxon>Pseudomonadati</taxon>
        <taxon>Pseudomonadota</taxon>
        <taxon>Betaproteobacteria</taxon>
        <taxon>Burkholderiales</taxon>
        <taxon>Sphaerotilaceae</taxon>
        <taxon>Ideonella</taxon>
    </lineage>
</organism>